<keyword evidence="3" id="KW-0237">DNA synthesis</keyword>
<dbReference type="EC" id="1.17.4.1" evidence="2"/>
<proteinExistence type="inferred from homology"/>
<organism evidence="7 8">
    <name type="scientific">Serpentinicella alkaliphila</name>
    <dbReference type="NCBI Taxonomy" id="1734049"/>
    <lineage>
        <taxon>Bacteria</taxon>
        <taxon>Bacillati</taxon>
        <taxon>Bacillota</taxon>
        <taxon>Clostridia</taxon>
        <taxon>Peptostreptococcales</taxon>
        <taxon>Natronincolaceae</taxon>
        <taxon>Serpentinicella</taxon>
    </lineage>
</organism>
<feature type="domain" description="TSCPD" evidence="6">
    <location>
        <begin position="5"/>
        <end position="77"/>
    </location>
</feature>
<dbReference type="NCBIfam" id="TIGR03905">
    <property type="entry name" value="TIGR03905_4_Cys"/>
    <property type="match status" value="1"/>
</dbReference>
<evidence type="ECO:0000256" key="1">
    <source>
        <dbReference type="ARBA" id="ARBA00007405"/>
    </source>
</evidence>
<dbReference type="Proteomes" id="UP000295504">
    <property type="component" value="Unassembled WGS sequence"/>
</dbReference>
<evidence type="ECO:0000256" key="3">
    <source>
        <dbReference type="ARBA" id="ARBA00022634"/>
    </source>
</evidence>
<evidence type="ECO:0000259" key="6">
    <source>
        <dbReference type="Pfam" id="PF12637"/>
    </source>
</evidence>
<evidence type="ECO:0000256" key="4">
    <source>
        <dbReference type="ARBA" id="ARBA00022741"/>
    </source>
</evidence>
<reference evidence="7 8" key="1">
    <citation type="submission" date="2019-03" db="EMBL/GenBank/DDBJ databases">
        <title>Genomic Encyclopedia of Type Strains, Phase IV (KMG-IV): sequencing the most valuable type-strain genomes for metagenomic binning, comparative biology and taxonomic classification.</title>
        <authorList>
            <person name="Goeker M."/>
        </authorList>
    </citation>
    <scope>NUCLEOTIDE SEQUENCE [LARGE SCALE GENOMIC DNA]</scope>
    <source>
        <strain evidence="7 8">DSM 100013</strain>
    </source>
</reference>
<dbReference type="InterPro" id="IPR024434">
    <property type="entry name" value="TSCPD_dom"/>
</dbReference>
<comment type="similarity">
    <text evidence="1">Belongs to the ribonucleoside diphosphate reductase class-2 family.</text>
</comment>
<evidence type="ECO:0000256" key="2">
    <source>
        <dbReference type="ARBA" id="ARBA00012274"/>
    </source>
</evidence>
<protein>
    <recommendedName>
        <fullName evidence="2">ribonucleoside-diphosphate reductase</fullName>
        <ecNumber evidence="2">1.17.4.1</ecNumber>
    </recommendedName>
</protein>
<dbReference type="GO" id="GO:0071897">
    <property type="term" value="P:DNA biosynthetic process"/>
    <property type="evidence" value="ECO:0007669"/>
    <property type="project" value="UniProtKB-KW"/>
</dbReference>
<comment type="catalytic activity">
    <reaction evidence="5">
        <text>a 2'-deoxyribonucleoside 5'-diphosphate + [thioredoxin]-disulfide + H2O = a ribonucleoside 5'-diphosphate + [thioredoxin]-dithiol</text>
        <dbReference type="Rhea" id="RHEA:23252"/>
        <dbReference type="Rhea" id="RHEA-COMP:10698"/>
        <dbReference type="Rhea" id="RHEA-COMP:10700"/>
        <dbReference type="ChEBI" id="CHEBI:15377"/>
        <dbReference type="ChEBI" id="CHEBI:29950"/>
        <dbReference type="ChEBI" id="CHEBI:50058"/>
        <dbReference type="ChEBI" id="CHEBI:57930"/>
        <dbReference type="ChEBI" id="CHEBI:73316"/>
        <dbReference type="EC" id="1.17.4.1"/>
    </reaction>
</comment>
<dbReference type="AlphaFoldDB" id="A0A4R2TL91"/>
<dbReference type="GO" id="GO:0000166">
    <property type="term" value="F:nucleotide binding"/>
    <property type="evidence" value="ECO:0007669"/>
    <property type="project" value="UniProtKB-KW"/>
</dbReference>
<name>A0A4R2TL91_9FIRM</name>
<dbReference type="EMBL" id="SLYC01000020">
    <property type="protein sequence ID" value="TCQ01955.1"/>
    <property type="molecule type" value="Genomic_DNA"/>
</dbReference>
<keyword evidence="8" id="KW-1185">Reference proteome</keyword>
<comment type="caution">
    <text evidence="7">The sequence shown here is derived from an EMBL/GenBank/DDBJ whole genome shotgun (WGS) entry which is preliminary data.</text>
</comment>
<evidence type="ECO:0000313" key="7">
    <source>
        <dbReference type="EMBL" id="TCQ01955.1"/>
    </source>
</evidence>
<dbReference type="GO" id="GO:0004748">
    <property type="term" value="F:ribonucleoside-diphosphate reductase activity, thioredoxin disulfide as acceptor"/>
    <property type="evidence" value="ECO:0007669"/>
    <property type="project" value="UniProtKB-EC"/>
</dbReference>
<dbReference type="InterPro" id="IPR023806">
    <property type="entry name" value="CHP03905"/>
</dbReference>
<dbReference type="RefSeq" id="WP_132848637.1">
    <property type="nucleotide sequence ID" value="NZ_CP058648.1"/>
</dbReference>
<evidence type="ECO:0000313" key="8">
    <source>
        <dbReference type="Proteomes" id="UP000295504"/>
    </source>
</evidence>
<evidence type="ECO:0000256" key="5">
    <source>
        <dbReference type="ARBA" id="ARBA00047754"/>
    </source>
</evidence>
<dbReference type="OrthoDB" id="9801525at2"/>
<sequence>MFSFFTTGVCAKQIIFSIEDGIIDKVSFNGGCSGNLIGVSRLVEGMKVEEAINKLQGIKCGSRNTSCPDQLATALQISLKKQAG</sequence>
<dbReference type="Pfam" id="PF12637">
    <property type="entry name" value="TSCPD"/>
    <property type="match status" value="1"/>
</dbReference>
<gene>
    <name evidence="7" type="ORF">EDD79_102011</name>
</gene>
<keyword evidence="4" id="KW-0547">Nucleotide-binding</keyword>
<accession>A0A4R2TL91</accession>